<evidence type="ECO:0000313" key="2">
    <source>
        <dbReference type="Proteomes" id="UP000321049"/>
    </source>
</evidence>
<comment type="caution">
    <text evidence="1">The sequence shown here is derived from an EMBL/GenBank/DDBJ whole genome shotgun (WGS) entry which is preliminary data.</text>
</comment>
<dbReference type="EMBL" id="BJWH01000013">
    <property type="protein sequence ID" value="GEL99000.1"/>
    <property type="molecule type" value="Genomic_DNA"/>
</dbReference>
<dbReference type="OrthoDB" id="4824647at2"/>
<keyword evidence="2" id="KW-1185">Reference proteome</keyword>
<gene>
    <name evidence="1" type="ORF">CTE05_25470</name>
</gene>
<protein>
    <submittedName>
        <fullName evidence="1">Uncharacterized protein</fullName>
    </submittedName>
</protein>
<dbReference type="RefSeq" id="WP_146846680.1">
    <property type="nucleotide sequence ID" value="NZ_BJWH01000013.1"/>
</dbReference>
<reference evidence="1 2" key="1">
    <citation type="submission" date="2019-07" db="EMBL/GenBank/DDBJ databases">
        <title>Whole genome shotgun sequence of Cellulomonas terrae NBRC 100819.</title>
        <authorList>
            <person name="Hosoyama A."/>
            <person name="Uohara A."/>
            <person name="Ohji S."/>
            <person name="Ichikawa N."/>
        </authorList>
    </citation>
    <scope>NUCLEOTIDE SEQUENCE [LARGE SCALE GENOMIC DNA]</scope>
    <source>
        <strain evidence="1 2">NBRC 100819</strain>
    </source>
</reference>
<organism evidence="1 2">
    <name type="scientific">Cellulomonas terrae</name>
    <dbReference type="NCBI Taxonomy" id="311234"/>
    <lineage>
        <taxon>Bacteria</taxon>
        <taxon>Bacillati</taxon>
        <taxon>Actinomycetota</taxon>
        <taxon>Actinomycetes</taxon>
        <taxon>Micrococcales</taxon>
        <taxon>Cellulomonadaceae</taxon>
        <taxon>Cellulomonas</taxon>
    </lineage>
</organism>
<dbReference type="AlphaFoldDB" id="A0A511JLV5"/>
<sequence length="212" mass="23535">MEILKTRTARGRGRWGHDTYDVELISCTQSWWDAAGSARTSITGFQLVCSAPANARYFSTEADRDAFIAASFSDLSLDRVEPPEVWSEAQSLHDVLGVPLTGIETVEDYLWLTWPDDRLAIYSEVDVIEAGQRWRGGDAGFMVKLQSLVGQRVTAVDEILDRGLVLRFESSMELEVNLREAADGVAEAADHSSMDGWSRGSLWMVGEPPFDT</sequence>
<name>A0A511JLV5_9CELL</name>
<dbReference type="Proteomes" id="UP000321049">
    <property type="component" value="Unassembled WGS sequence"/>
</dbReference>
<evidence type="ECO:0000313" key="1">
    <source>
        <dbReference type="EMBL" id="GEL99000.1"/>
    </source>
</evidence>
<proteinExistence type="predicted"/>
<accession>A0A511JLV5</accession>